<keyword evidence="3" id="KW-1185">Reference proteome</keyword>
<gene>
    <name evidence="2" type="ORF">SLEP1_g58981</name>
</gene>
<reference evidence="2 3" key="1">
    <citation type="journal article" date="2021" name="Commun. Biol.">
        <title>The genome of Shorea leprosula (Dipterocarpaceae) highlights the ecological relevance of drought in aseasonal tropical rainforests.</title>
        <authorList>
            <person name="Ng K.K.S."/>
            <person name="Kobayashi M.J."/>
            <person name="Fawcett J.A."/>
            <person name="Hatakeyama M."/>
            <person name="Paape T."/>
            <person name="Ng C.H."/>
            <person name="Ang C.C."/>
            <person name="Tnah L.H."/>
            <person name="Lee C.T."/>
            <person name="Nishiyama T."/>
            <person name="Sese J."/>
            <person name="O'Brien M.J."/>
            <person name="Copetti D."/>
            <person name="Mohd Noor M.I."/>
            <person name="Ong R.C."/>
            <person name="Putra M."/>
            <person name="Sireger I.Z."/>
            <person name="Indrioko S."/>
            <person name="Kosugi Y."/>
            <person name="Izuno A."/>
            <person name="Isagi Y."/>
            <person name="Lee S.L."/>
            <person name="Shimizu K.K."/>
        </authorList>
    </citation>
    <scope>NUCLEOTIDE SEQUENCE [LARGE SCALE GENOMIC DNA]</scope>
    <source>
        <strain evidence="2">214</strain>
    </source>
</reference>
<organism evidence="2 3">
    <name type="scientific">Rubroshorea leprosula</name>
    <dbReference type="NCBI Taxonomy" id="152421"/>
    <lineage>
        <taxon>Eukaryota</taxon>
        <taxon>Viridiplantae</taxon>
        <taxon>Streptophyta</taxon>
        <taxon>Embryophyta</taxon>
        <taxon>Tracheophyta</taxon>
        <taxon>Spermatophyta</taxon>
        <taxon>Magnoliopsida</taxon>
        <taxon>eudicotyledons</taxon>
        <taxon>Gunneridae</taxon>
        <taxon>Pentapetalae</taxon>
        <taxon>rosids</taxon>
        <taxon>malvids</taxon>
        <taxon>Malvales</taxon>
        <taxon>Dipterocarpaceae</taxon>
        <taxon>Rubroshorea</taxon>
    </lineage>
</organism>
<accession>A0AAV5MR27</accession>
<feature type="compositionally biased region" description="Basic and acidic residues" evidence="1">
    <location>
        <begin position="74"/>
        <end position="84"/>
    </location>
</feature>
<protein>
    <submittedName>
        <fullName evidence="2">Uncharacterized protein</fullName>
    </submittedName>
</protein>
<comment type="caution">
    <text evidence="2">The sequence shown here is derived from an EMBL/GenBank/DDBJ whole genome shotgun (WGS) entry which is preliminary data.</text>
</comment>
<feature type="compositionally biased region" description="Polar residues" evidence="1">
    <location>
        <begin position="55"/>
        <end position="65"/>
    </location>
</feature>
<dbReference type="EMBL" id="BPVZ01000695">
    <property type="protein sequence ID" value="GKV52396.1"/>
    <property type="molecule type" value="Genomic_DNA"/>
</dbReference>
<evidence type="ECO:0000256" key="1">
    <source>
        <dbReference type="SAM" id="MobiDB-lite"/>
    </source>
</evidence>
<dbReference type="AlphaFoldDB" id="A0AAV5MR27"/>
<name>A0AAV5MR27_9ROSI</name>
<sequence length="84" mass="9717">MYYVPEPKGRNPIWVPRRKEPRVGFLMGSSQGTQIGFLQRNPARTSWVPCEEPNLGSSRRGTQSRFLPRNPARVPHEFLQRNPT</sequence>
<evidence type="ECO:0000313" key="2">
    <source>
        <dbReference type="EMBL" id="GKV52396.1"/>
    </source>
</evidence>
<feature type="region of interest" description="Disordered" evidence="1">
    <location>
        <begin position="50"/>
        <end position="84"/>
    </location>
</feature>
<evidence type="ECO:0000313" key="3">
    <source>
        <dbReference type="Proteomes" id="UP001054252"/>
    </source>
</evidence>
<proteinExistence type="predicted"/>
<dbReference type="Proteomes" id="UP001054252">
    <property type="component" value="Unassembled WGS sequence"/>
</dbReference>